<protein>
    <submittedName>
        <fullName evidence="1">Uncharacterized protein</fullName>
    </submittedName>
</protein>
<dbReference type="KEGG" id="pfm:Pyrfu_1798"/>
<dbReference type="HOGENOM" id="CLU_2433984_0_0_2"/>
<organism evidence="1 2">
    <name type="scientific">Pyrolobus fumarii (strain DSM 11204 / 1A)</name>
    <dbReference type="NCBI Taxonomy" id="694429"/>
    <lineage>
        <taxon>Archaea</taxon>
        <taxon>Thermoproteota</taxon>
        <taxon>Thermoprotei</taxon>
        <taxon>Desulfurococcales</taxon>
        <taxon>Pyrodictiaceae</taxon>
        <taxon>Pyrolobus</taxon>
    </lineage>
</organism>
<dbReference type="GeneID" id="11138134"/>
<evidence type="ECO:0000313" key="1">
    <source>
        <dbReference type="EMBL" id="AEM39652.1"/>
    </source>
</evidence>
<accession>G0ECT2</accession>
<dbReference type="InParanoid" id="G0ECT2"/>
<dbReference type="AlphaFoldDB" id="G0ECT2"/>
<dbReference type="Proteomes" id="UP000001037">
    <property type="component" value="Chromosome"/>
</dbReference>
<name>G0ECT2_PYRF1</name>
<proteinExistence type="predicted"/>
<evidence type="ECO:0000313" key="2">
    <source>
        <dbReference type="Proteomes" id="UP000001037"/>
    </source>
</evidence>
<dbReference type="STRING" id="694429.Pyrfu_1798"/>
<gene>
    <name evidence="1" type="ordered locus">Pyrfu_1798</name>
</gene>
<reference evidence="1 2" key="1">
    <citation type="journal article" date="2011" name="Stand. Genomic Sci.">
        <title>Complete genome sequence of the hyperthermophilic chemolithoautotroph Pyrolobus fumarii type strain (1A).</title>
        <authorList>
            <person name="Anderson I."/>
            <person name="Goker M."/>
            <person name="Nolan M."/>
            <person name="Lucas S."/>
            <person name="Hammon N."/>
            <person name="Deshpande S."/>
            <person name="Cheng J.F."/>
            <person name="Tapia R."/>
            <person name="Han C."/>
            <person name="Goodwin L."/>
            <person name="Pitluck S."/>
            <person name="Huntemann M."/>
            <person name="Liolios K."/>
            <person name="Ivanova N."/>
            <person name="Pagani I."/>
            <person name="Mavromatis K."/>
            <person name="Ovchinikova G."/>
            <person name="Pati A."/>
            <person name="Chen A."/>
            <person name="Palaniappan K."/>
            <person name="Land M."/>
            <person name="Hauser L."/>
            <person name="Brambilla E.M."/>
            <person name="Huber H."/>
            <person name="Yasawong M."/>
            <person name="Rohde M."/>
            <person name="Spring S."/>
            <person name="Abt B."/>
            <person name="Sikorski J."/>
            <person name="Wirth R."/>
            <person name="Detter J.C."/>
            <person name="Woyke T."/>
            <person name="Bristow J."/>
            <person name="Eisen J.A."/>
            <person name="Markowitz V."/>
            <person name="Hugenholtz P."/>
            <person name="Kyrpides N.C."/>
            <person name="Klenk H.P."/>
            <person name="Lapidus A."/>
        </authorList>
    </citation>
    <scope>NUCLEOTIDE SEQUENCE [LARGE SCALE GENOMIC DNA]</scope>
    <source>
        <strain evidence="2">DSM 11204 / 1A</strain>
    </source>
</reference>
<dbReference type="RefSeq" id="WP_014027329.1">
    <property type="nucleotide sequence ID" value="NC_015931.1"/>
</dbReference>
<keyword evidence="2" id="KW-1185">Reference proteome</keyword>
<dbReference type="EMBL" id="CP002838">
    <property type="protein sequence ID" value="AEM39652.1"/>
    <property type="molecule type" value="Genomic_DNA"/>
</dbReference>
<sequence length="90" mass="10373">MTSYNERREKLSRVVQAVEKSRIEYSSARGSRPGWGRELARLAARLANTLSEAGIYTFIMRNGVLSEIQVRLNVITVERPMKLHIELELR</sequence>